<evidence type="ECO:0000256" key="8">
    <source>
        <dbReference type="RuleBase" id="RU003903"/>
    </source>
</evidence>
<comment type="pathway">
    <text evidence="5 8">Amino-acid biosynthesis; L-proline biosynthesis; L-proline from L-glutamate 5-semialdehyde: step 1/1.</text>
</comment>
<dbReference type="HAMAP" id="MF_01925">
    <property type="entry name" value="P5C_reductase"/>
    <property type="match status" value="1"/>
</dbReference>
<protein>
    <recommendedName>
        <fullName evidence="5 6">Pyrroline-5-carboxylate reductase</fullName>
        <shortName evidence="5">P5C reductase</shortName>
        <shortName evidence="5">P5CR</shortName>
        <ecNumber evidence="5 6">1.5.1.2</ecNumber>
    </recommendedName>
    <alternativeName>
        <fullName evidence="5">PCA reductase</fullName>
    </alternativeName>
</protein>
<dbReference type="PROSITE" id="PS00521">
    <property type="entry name" value="P5CR"/>
    <property type="match status" value="1"/>
</dbReference>
<dbReference type="Gene3D" id="1.10.3730.10">
    <property type="entry name" value="ProC C-terminal domain-like"/>
    <property type="match status" value="1"/>
</dbReference>
<dbReference type="SUPFAM" id="SSF51735">
    <property type="entry name" value="NAD(P)-binding Rossmann-fold domains"/>
    <property type="match status" value="1"/>
</dbReference>
<dbReference type="GO" id="GO:0005737">
    <property type="term" value="C:cytoplasm"/>
    <property type="evidence" value="ECO:0007669"/>
    <property type="project" value="UniProtKB-SubCell"/>
</dbReference>
<dbReference type="GO" id="GO:0004735">
    <property type="term" value="F:pyrroline-5-carboxylate reductase activity"/>
    <property type="evidence" value="ECO:0007669"/>
    <property type="project" value="UniProtKB-UniRule"/>
</dbReference>
<feature type="domain" description="Pyrroline-5-carboxylate reductase catalytic N-terminal" evidence="9">
    <location>
        <begin position="7"/>
        <end position="106"/>
    </location>
</feature>
<evidence type="ECO:0000313" key="12">
    <source>
        <dbReference type="Proteomes" id="UP001247307"/>
    </source>
</evidence>
<evidence type="ECO:0000313" key="11">
    <source>
        <dbReference type="EMBL" id="MDR6892366.1"/>
    </source>
</evidence>
<dbReference type="SUPFAM" id="SSF48179">
    <property type="entry name" value="6-phosphogluconate dehydrogenase C-terminal domain-like"/>
    <property type="match status" value="1"/>
</dbReference>
<dbReference type="PIRSF" id="PIRSF000193">
    <property type="entry name" value="Pyrrol-5-carb_rd"/>
    <property type="match status" value="1"/>
</dbReference>
<keyword evidence="3 5" id="KW-0560">Oxidoreductase</keyword>
<dbReference type="EMBL" id="JAVDUI010000001">
    <property type="protein sequence ID" value="MDR6892366.1"/>
    <property type="molecule type" value="Genomic_DNA"/>
</dbReference>
<comment type="function">
    <text evidence="4 5">Catalyzes the reduction of 1-pyrroline-5-carboxylate (PCA) to L-proline.</text>
</comment>
<dbReference type="RefSeq" id="WP_309851265.1">
    <property type="nucleotide sequence ID" value="NZ_BAAAIU010000003.1"/>
</dbReference>
<keyword evidence="12" id="KW-1185">Reference proteome</keyword>
<dbReference type="InterPro" id="IPR000304">
    <property type="entry name" value="Pyrroline-COOH_reductase"/>
</dbReference>
<feature type="binding site" evidence="7">
    <location>
        <position position="64"/>
    </location>
    <ligand>
        <name>NADPH</name>
        <dbReference type="ChEBI" id="CHEBI:57783"/>
    </ligand>
</feature>
<dbReference type="PANTHER" id="PTHR11645:SF0">
    <property type="entry name" value="PYRROLINE-5-CARBOXYLATE REDUCTASE 3"/>
    <property type="match status" value="1"/>
</dbReference>
<evidence type="ECO:0000256" key="7">
    <source>
        <dbReference type="PIRSR" id="PIRSR000193-1"/>
    </source>
</evidence>
<comment type="catalytic activity">
    <reaction evidence="5">
        <text>L-proline + NAD(+) = (S)-1-pyrroline-5-carboxylate + NADH + 2 H(+)</text>
        <dbReference type="Rhea" id="RHEA:14105"/>
        <dbReference type="ChEBI" id="CHEBI:15378"/>
        <dbReference type="ChEBI" id="CHEBI:17388"/>
        <dbReference type="ChEBI" id="CHEBI:57540"/>
        <dbReference type="ChEBI" id="CHEBI:57945"/>
        <dbReference type="ChEBI" id="CHEBI:60039"/>
        <dbReference type="EC" id="1.5.1.2"/>
    </reaction>
</comment>
<evidence type="ECO:0000259" key="10">
    <source>
        <dbReference type="Pfam" id="PF14748"/>
    </source>
</evidence>
<keyword evidence="5" id="KW-0963">Cytoplasm</keyword>
<dbReference type="InterPro" id="IPR008927">
    <property type="entry name" value="6-PGluconate_DH-like_C_sf"/>
</dbReference>
<dbReference type="Gene3D" id="3.40.50.720">
    <property type="entry name" value="NAD(P)-binding Rossmann-like Domain"/>
    <property type="match status" value="1"/>
</dbReference>
<evidence type="ECO:0000256" key="5">
    <source>
        <dbReference type="HAMAP-Rule" id="MF_01925"/>
    </source>
</evidence>
<feature type="binding site" evidence="7">
    <location>
        <begin position="10"/>
        <end position="15"/>
    </location>
    <ligand>
        <name>NADP(+)</name>
        <dbReference type="ChEBI" id="CHEBI:58349"/>
    </ligand>
</feature>
<proteinExistence type="inferred from homology"/>
<comment type="caution">
    <text evidence="11">The sequence shown here is derived from an EMBL/GenBank/DDBJ whole genome shotgun (WGS) entry which is preliminary data.</text>
</comment>
<keyword evidence="2 5" id="KW-0521">NADP</keyword>
<name>A0AAE3YIG7_9MICC</name>
<dbReference type="FunFam" id="1.10.3730.10:FF:000001">
    <property type="entry name" value="Pyrroline-5-carboxylate reductase"/>
    <property type="match status" value="1"/>
</dbReference>
<dbReference type="NCBIfam" id="TIGR00112">
    <property type="entry name" value="proC"/>
    <property type="match status" value="1"/>
</dbReference>
<dbReference type="Pfam" id="PF03807">
    <property type="entry name" value="F420_oxidored"/>
    <property type="match status" value="1"/>
</dbReference>
<dbReference type="GO" id="GO:0055129">
    <property type="term" value="P:L-proline biosynthetic process"/>
    <property type="evidence" value="ECO:0007669"/>
    <property type="project" value="UniProtKB-UniRule"/>
</dbReference>
<dbReference type="InterPro" id="IPR028939">
    <property type="entry name" value="P5C_Rdtase_cat_N"/>
</dbReference>
<organism evidence="11 12">
    <name type="scientific">Falsarthrobacter nasiphocae</name>
    <dbReference type="NCBI Taxonomy" id="189863"/>
    <lineage>
        <taxon>Bacteria</taxon>
        <taxon>Bacillati</taxon>
        <taxon>Actinomycetota</taxon>
        <taxon>Actinomycetes</taxon>
        <taxon>Micrococcales</taxon>
        <taxon>Micrococcaceae</taxon>
        <taxon>Falsarthrobacter</taxon>
    </lineage>
</organism>
<dbReference type="InterPro" id="IPR036291">
    <property type="entry name" value="NAD(P)-bd_dom_sf"/>
</dbReference>
<comment type="catalytic activity">
    <reaction evidence="5 8">
        <text>L-proline + NADP(+) = (S)-1-pyrroline-5-carboxylate + NADPH + 2 H(+)</text>
        <dbReference type="Rhea" id="RHEA:14109"/>
        <dbReference type="ChEBI" id="CHEBI:15378"/>
        <dbReference type="ChEBI" id="CHEBI:17388"/>
        <dbReference type="ChEBI" id="CHEBI:57783"/>
        <dbReference type="ChEBI" id="CHEBI:58349"/>
        <dbReference type="ChEBI" id="CHEBI:60039"/>
        <dbReference type="EC" id="1.5.1.2"/>
    </reaction>
</comment>
<evidence type="ECO:0000259" key="9">
    <source>
        <dbReference type="Pfam" id="PF03807"/>
    </source>
</evidence>
<evidence type="ECO:0000256" key="4">
    <source>
        <dbReference type="ARBA" id="ARBA00058118"/>
    </source>
</evidence>
<dbReference type="AlphaFoldDB" id="A0AAE3YIG7"/>
<feature type="domain" description="Pyrroline-5-carboxylate reductase dimerisation" evidence="10">
    <location>
        <begin position="168"/>
        <end position="271"/>
    </location>
</feature>
<dbReference type="InterPro" id="IPR029036">
    <property type="entry name" value="P5CR_dimer"/>
</dbReference>
<evidence type="ECO:0000256" key="6">
    <source>
        <dbReference type="NCBIfam" id="TIGR00112"/>
    </source>
</evidence>
<dbReference type="EC" id="1.5.1.2" evidence="5 6"/>
<evidence type="ECO:0000256" key="2">
    <source>
        <dbReference type="ARBA" id="ARBA00022857"/>
    </source>
</evidence>
<keyword evidence="5 8" id="KW-0641">Proline biosynthesis</keyword>
<reference evidence="11" key="1">
    <citation type="submission" date="2023-07" db="EMBL/GenBank/DDBJ databases">
        <title>Sequencing the genomes of 1000 actinobacteria strains.</title>
        <authorList>
            <person name="Klenk H.-P."/>
        </authorList>
    </citation>
    <scope>NUCLEOTIDE SEQUENCE</scope>
    <source>
        <strain evidence="11">DSM 13988</strain>
    </source>
</reference>
<accession>A0AAE3YIG7</accession>
<dbReference type="PANTHER" id="PTHR11645">
    <property type="entry name" value="PYRROLINE-5-CARBOXYLATE REDUCTASE"/>
    <property type="match status" value="1"/>
</dbReference>
<sequence>MTDSKNIAFLGTGNMNGAILRGVLSAGFPSSAVRATTNSASSASALAEETGVDVLAASEHPEANRDLAGWADVVVLGVKPKGIVDLCREIAPALRENTVVVSVAAGVTLAMMEKALPDAAIIRCMPNTPSTLQMGVLSISPNARTTDAQIAAVASVLGAAGEVVRIPEEQINALIAVSGSGPAFAFYLAEAMADTGAQLGLDPALARKLAALTVRGAGAMLGQNHDAAALRKAVTSPGGTTDRAITTFDEKGVREGIAAGQRACAEKASDMERELGGAEA</sequence>
<evidence type="ECO:0000256" key="1">
    <source>
        <dbReference type="ARBA" id="ARBA00005525"/>
    </source>
</evidence>
<dbReference type="InterPro" id="IPR053790">
    <property type="entry name" value="P5CR-like_CS"/>
</dbReference>
<comment type="similarity">
    <text evidence="1 5 8">Belongs to the pyrroline-5-carboxylate reductase family.</text>
</comment>
<keyword evidence="5 8" id="KW-0028">Amino-acid biosynthesis</keyword>
<dbReference type="Pfam" id="PF14748">
    <property type="entry name" value="P5CR_dimer"/>
    <property type="match status" value="1"/>
</dbReference>
<dbReference type="Proteomes" id="UP001247307">
    <property type="component" value="Unassembled WGS sequence"/>
</dbReference>
<evidence type="ECO:0000256" key="3">
    <source>
        <dbReference type="ARBA" id="ARBA00023002"/>
    </source>
</evidence>
<gene>
    <name evidence="5" type="primary">proC</name>
    <name evidence="11" type="ORF">J2S35_001306</name>
</gene>
<comment type="subcellular location">
    <subcellularLocation>
        <location evidence="5">Cytoplasm</location>
    </subcellularLocation>
</comment>